<dbReference type="PROSITE" id="PS50930">
    <property type="entry name" value="HTH_LYTTR"/>
    <property type="match status" value="1"/>
</dbReference>
<evidence type="ECO:0000259" key="1">
    <source>
        <dbReference type="PROSITE" id="PS50930"/>
    </source>
</evidence>
<dbReference type="InterPro" id="IPR046947">
    <property type="entry name" value="LytR-like"/>
</dbReference>
<dbReference type="STRING" id="1278311.GCA_000428705_01234"/>
<dbReference type="Pfam" id="PF04397">
    <property type="entry name" value="LytTR"/>
    <property type="match status" value="1"/>
</dbReference>
<keyword evidence="3" id="KW-1185">Reference proteome</keyword>
<protein>
    <submittedName>
        <fullName evidence="2">Two-component response regulator</fullName>
    </submittedName>
</protein>
<accession>A0A449BDU1</accession>
<dbReference type="PANTHER" id="PTHR37299">
    <property type="entry name" value="TRANSCRIPTIONAL REGULATOR-RELATED"/>
    <property type="match status" value="1"/>
</dbReference>
<dbReference type="InterPro" id="IPR007492">
    <property type="entry name" value="LytTR_DNA-bd_dom"/>
</dbReference>
<dbReference type="GO" id="GO:0000156">
    <property type="term" value="F:phosphorelay response regulator activity"/>
    <property type="evidence" value="ECO:0007669"/>
    <property type="project" value="InterPro"/>
</dbReference>
<dbReference type="EMBL" id="LR215048">
    <property type="protein sequence ID" value="VEU80598.1"/>
    <property type="molecule type" value="Genomic_DNA"/>
</dbReference>
<dbReference type="SMART" id="SM00850">
    <property type="entry name" value="LytTR"/>
    <property type="match status" value="1"/>
</dbReference>
<evidence type="ECO:0000313" key="3">
    <source>
        <dbReference type="Proteomes" id="UP000289841"/>
    </source>
</evidence>
<name>A0A449BDU1_HAPAX</name>
<dbReference type="AlphaFoldDB" id="A0A449BDU1"/>
<dbReference type="Gene3D" id="2.40.50.1020">
    <property type="entry name" value="LytTr DNA-binding domain"/>
    <property type="match status" value="1"/>
</dbReference>
<organism evidence="2 3">
    <name type="scientific">Haploplasma axanthum</name>
    <name type="common">Acholeplasma axanthum</name>
    <dbReference type="NCBI Taxonomy" id="29552"/>
    <lineage>
        <taxon>Bacteria</taxon>
        <taxon>Bacillati</taxon>
        <taxon>Mycoplasmatota</taxon>
        <taxon>Mollicutes</taxon>
        <taxon>Acholeplasmatales</taxon>
        <taxon>Acholeplasmataceae</taxon>
        <taxon>Haploplasma</taxon>
    </lineage>
</organism>
<dbReference type="PANTHER" id="PTHR37299:SF4">
    <property type="entry name" value="TRANSCRIPTIONAL REGULATOR"/>
    <property type="match status" value="1"/>
</dbReference>
<proteinExistence type="predicted"/>
<dbReference type="OrthoDB" id="9809318at2"/>
<evidence type="ECO:0000313" key="2">
    <source>
        <dbReference type="EMBL" id="VEU80598.1"/>
    </source>
</evidence>
<reference evidence="2 3" key="1">
    <citation type="submission" date="2019-01" db="EMBL/GenBank/DDBJ databases">
        <authorList>
            <consortium name="Pathogen Informatics"/>
        </authorList>
    </citation>
    <scope>NUCLEOTIDE SEQUENCE [LARGE SCALE GENOMIC DNA]</scope>
    <source>
        <strain evidence="2 3">NCTC10138</strain>
    </source>
</reference>
<dbReference type="GO" id="GO:0003677">
    <property type="term" value="F:DNA binding"/>
    <property type="evidence" value="ECO:0007669"/>
    <property type="project" value="InterPro"/>
</dbReference>
<sequence>MKVELIIKKDIIEPYAIIYSNELTDEVSNVINKIKNNSTKLSASLKDKIYILKPKEIYLIKVLEGKLEVYDKSKQYIMNKRLYEVKEILTNNFIQISKGTIINVDYVESVEVSFSGTLKVKLKNELQDYISRSYVKKFKEYLEL</sequence>
<gene>
    <name evidence="2" type="ORF">NCTC10138_00975</name>
</gene>
<dbReference type="Proteomes" id="UP000289841">
    <property type="component" value="Chromosome"/>
</dbReference>
<dbReference type="RefSeq" id="WP_026390703.1">
    <property type="nucleotide sequence ID" value="NZ_LR215048.1"/>
</dbReference>
<dbReference type="KEGG" id="aaxa:NCTC10138_00975"/>
<feature type="domain" description="HTH LytTR-type" evidence="1">
    <location>
        <begin position="41"/>
        <end position="144"/>
    </location>
</feature>